<keyword evidence="2" id="KW-1185">Reference proteome</keyword>
<proteinExistence type="predicted"/>
<reference evidence="2" key="1">
    <citation type="journal article" date="2019" name="Int. J. Syst. Evol. Microbiol.">
        <title>The Global Catalogue of Microorganisms (GCM) 10K type strain sequencing project: providing services to taxonomists for standard genome sequencing and annotation.</title>
        <authorList>
            <consortium name="The Broad Institute Genomics Platform"/>
            <consortium name="The Broad Institute Genome Sequencing Center for Infectious Disease"/>
            <person name="Wu L."/>
            <person name="Ma J."/>
        </authorList>
    </citation>
    <scope>NUCLEOTIDE SEQUENCE [LARGE SCALE GENOMIC DNA]</scope>
    <source>
        <strain evidence="2">ZS-35-S2</strain>
    </source>
</reference>
<accession>A0ABW1K7T7</accession>
<name>A0ABW1K7T7_9ACTN</name>
<evidence type="ECO:0000313" key="1">
    <source>
        <dbReference type="EMBL" id="MFC6017785.1"/>
    </source>
</evidence>
<gene>
    <name evidence="1" type="ORF">ACFP2T_16410</name>
</gene>
<comment type="caution">
    <text evidence="1">The sequence shown here is derived from an EMBL/GenBank/DDBJ whole genome shotgun (WGS) entry which is preliminary data.</text>
</comment>
<dbReference type="EMBL" id="JBHSPR010000010">
    <property type="protein sequence ID" value="MFC6017785.1"/>
    <property type="molecule type" value="Genomic_DNA"/>
</dbReference>
<dbReference type="RefSeq" id="WP_377422311.1">
    <property type="nucleotide sequence ID" value="NZ_JBHSPR010000010.1"/>
</dbReference>
<evidence type="ECO:0000313" key="2">
    <source>
        <dbReference type="Proteomes" id="UP001596203"/>
    </source>
</evidence>
<organism evidence="1 2">
    <name type="scientific">Plantactinospora solaniradicis</name>
    <dbReference type="NCBI Taxonomy" id="1723736"/>
    <lineage>
        <taxon>Bacteria</taxon>
        <taxon>Bacillati</taxon>
        <taxon>Actinomycetota</taxon>
        <taxon>Actinomycetes</taxon>
        <taxon>Micromonosporales</taxon>
        <taxon>Micromonosporaceae</taxon>
        <taxon>Plantactinospora</taxon>
    </lineage>
</organism>
<dbReference type="Proteomes" id="UP001596203">
    <property type="component" value="Unassembled WGS sequence"/>
</dbReference>
<protein>
    <submittedName>
        <fullName evidence="1">Uncharacterized protein</fullName>
    </submittedName>
</protein>
<sequence length="237" mass="24936">MAHQTATPRHPSVLHALAAAWSLRQAWQYLSVAVAREAHAVAAEADAFSAADGIRSSQWGAGRSGGSHGDPTGNAVLSRVRSAGQSRPLAALAKSTTDTLTWLADTLGLAAGPDPMWRITNDLPRLQPGTAEQLRRWLADHDTRIRTTLGIDPDEHLLQGAECPACHRRPLYARTAAPDPADWVVTCGTGCLCSGQGCGCGMLVQVEGAVHIWDRSVPTVAAMLGALDGQRTEGVAA</sequence>